<organism evidence="1 2">
    <name type="scientific">Xenorhabdus miraniensis</name>
    <dbReference type="NCBI Taxonomy" id="351674"/>
    <lineage>
        <taxon>Bacteria</taxon>
        <taxon>Pseudomonadati</taxon>
        <taxon>Pseudomonadota</taxon>
        <taxon>Gammaproteobacteria</taxon>
        <taxon>Enterobacterales</taxon>
        <taxon>Morganellaceae</taxon>
        <taxon>Xenorhabdus</taxon>
    </lineage>
</organism>
<evidence type="ECO:0000313" key="2">
    <source>
        <dbReference type="Proteomes" id="UP000221980"/>
    </source>
</evidence>
<dbReference type="Proteomes" id="UP000221980">
    <property type="component" value="Unassembled WGS sequence"/>
</dbReference>
<dbReference type="OrthoDB" id="6445801at2"/>
<sequence>MKELNQVELEQVAGAGFWGDLLKGVVHAAEVIIDSAAESLHKSGIISDEVCTGIEKLAHSGAVAAGNEIDKLGI</sequence>
<accession>A0A2D0JWK6</accession>
<proteinExistence type="predicted"/>
<dbReference type="AlphaFoldDB" id="A0A2D0JWK6"/>
<dbReference type="EMBL" id="NITZ01000001">
    <property type="protein sequence ID" value="PHM50759.1"/>
    <property type="molecule type" value="Genomic_DNA"/>
</dbReference>
<comment type="caution">
    <text evidence="1">The sequence shown here is derived from an EMBL/GenBank/DDBJ whole genome shotgun (WGS) entry which is preliminary data.</text>
</comment>
<keyword evidence="2" id="KW-1185">Reference proteome</keyword>
<protein>
    <submittedName>
        <fullName evidence="1">Uncharacterized protein</fullName>
    </submittedName>
</protein>
<evidence type="ECO:0000313" key="1">
    <source>
        <dbReference type="EMBL" id="PHM50759.1"/>
    </source>
</evidence>
<dbReference type="RefSeq" id="WP_099112603.1">
    <property type="nucleotide sequence ID" value="NZ_CAWNQI010000001.1"/>
</dbReference>
<reference evidence="1 2" key="1">
    <citation type="journal article" date="2017" name="Nat. Microbiol.">
        <title>Natural product diversity associated with the nematode symbionts Photorhabdus and Xenorhabdus.</title>
        <authorList>
            <person name="Tobias N.J."/>
            <person name="Wolff H."/>
            <person name="Djahanschiri B."/>
            <person name="Grundmann F."/>
            <person name="Kronenwerth M."/>
            <person name="Shi Y.M."/>
            <person name="Simonyi S."/>
            <person name="Grun P."/>
            <person name="Shapiro-Ilan D."/>
            <person name="Pidot S.J."/>
            <person name="Stinear T.P."/>
            <person name="Ebersberger I."/>
            <person name="Bode H.B."/>
        </authorList>
    </citation>
    <scope>NUCLEOTIDE SEQUENCE [LARGE SCALE GENOMIC DNA]</scope>
    <source>
        <strain evidence="1 2">DSM 17902</strain>
    </source>
</reference>
<name>A0A2D0JWK6_9GAMM</name>
<gene>
    <name evidence="1" type="ORF">Xmir_00163</name>
</gene>